<proteinExistence type="predicted"/>
<feature type="region of interest" description="Disordered" evidence="2">
    <location>
        <begin position="716"/>
        <end position="748"/>
    </location>
</feature>
<name>X6M3S9_RETFI</name>
<feature type="region of interest" description="Disordered" evidence="2">
    <location>
        <begin position="263"/>
        <end position="319"/>
    </location>
</feature>
<dbReference type="EMBL" id="ASPP01024876">
    <property type="protein sequence ID" value="ETO08584.1"/>
    <property type="molecule type" value="Genomic_DNA"/>
</dbReference>
<feature type="compositionally biased region" description="Basic and acidic residues" evidence="2">
    <location>
        <begin position="26"/>
        <end position="59"/>
    </location>
</feature>
<sequence>MYDTMDTSISSEAQRQGVTTIQRQSSTRDAKSKSKEKEREKERERGRERERERERDKNIRNVTVTKTGDCSPGSNVCSSEQSHMYRRNKRNYASGSSVSPSASVSLSQQITIPGFVNDLNDMEKKEFELYMVQIINYNINQYRQHLGEWVSKMKDRQQKDQQQIQQLQHRNDNLHDQYSLVYSHYKFYRTTYRQLCREYHLQPLRVGDVLSSPTRATTTVTATTTTAIANAAPPITSIPITSTTAAAGGNGAIAVTPTAITVTPPTATTKKSVKHEHNSSPSKRHAINAATNTGANTNSRGTANDNNSNNSSNNNNNNNKLAQIEENMYDSDGSSQGSHYKRSRMKNTNMYHVHTTVTKSDHVNHQHHTHRVHNNVAITKITETQEFNEVMTTQHRKAGESASHRLQSRANPKHGDVRSSHGHSSNGSNNGNSDGSGDDTTEAPMAMVNSSDRPRRRRRKLVDADNKATGTTADPPSADLVPWLLHRNPLPTICNSTSETLFQKISGKQGKGRGCKNPFSTLQINKDKHEIKQYQRIAKSAKALPEIPAARSQSISYQNEINDGLLMDSHRYDKANAAVSENKKIKRHDIHETKQPHAHHANYSNGRNGRYDDNDDDDDSDAHDHGHGRDHDHDRGRYGHGNDIDYNGRSCHDTDDDRRLSLKWYDNRQWTAAMGFEDLLDEDQEGPEDPEEHTRIIAFLESLPAKTPRDTIRWLEETPQNEPSPNHKGDKSTNSNETSRDNNNNNNKEAMKCLDVTNKNGHSCDGNECLHRKRRESCTSSKNLGGDVYSQSSKHCAYTHNRSTRSIVEIPPGLSSKSVQSSRRPSSEMSELSDNLPSNDANNRKNTNAKLSINMLVEVSLNRWWKKLNTNAKKMIQAEKEKPEVSFATCSKKKHICIYTFCINQ</sequence>
<accession>X6M3S9</accession>
<reference evidence="3 4" key="1">
    <citation type="journal article" date="2013" name="Curr. Biol.">
        <title>The Genome of the Foraminiferan Reticulomyxa filosa.</title>
        <authorList>
            <person name="Glockner G."/>
            <person name="Hulsmann N."/>
            <person name="Schleicher M."/>
            <person name="Noegel A.A."/>
            <person name="Eichinger L."/>
            <person name="Gallinger C."/>
            <person name="Pawlowski J."/>
            <person name="Sierra R."/>
            <person name="Euteneuer U."/>
            <person name="Pillet L."/>
            <person name="Moustafa A."/>
            <person name="Platzer M."/>
            <person name="Groth M."/>
            <person name="Szafranski K."/>
            <person name="Schliwa M."/>
        </authorList>
    </citation>
    <scope>NUCLEOTIDE SEQUENCE [LARGE SCALE GENOMIC DNA]</scope>
</reference>
<evidence type="ECO:0000256" key="2">
    <source>
        <dbReference type="SAM" id="MobiDB-lite"/>
    </source>
</evidence>
<feature type="compositionally biased region" description="Polar residues" evidence="2">
    <location>
        <begin position="778"/>
        <end position="796"/>
    </location>
</feature>
<keyword evidence="1" id="KW-0175">Coiled coil</keyword>
<evidence type="ECO:0000313" key="4">
    <source>
        <dbReference type="Proteomes" id="UP000023152"/>
    </source>
</evidence>
<evidence type="ECO:0000313" key="3">
    <source>
        <dbReference type="EMBL" id="ETO08584.1"/>
    </source>
</evidence>
<protein>
    <submittedName>
        <fullName evidence="3">SNF2-related domain-containing protein</fullName>
    </submittedName>
</protein>
<feature type="compositionally biased region" description="Low complexity" evidence="2">
    <location>
        <begin position="287"/>
        <end position="319"/>
    </location>
</feature>
<feature type="compositionally biased region" description="Low complexity" evidence="2">
    <location>
        <begin position="422"/>
        <end position="435"/>
    </location>
</feature>
<feature type="compositionally biased region" description="Polar residues" evidence="2">
    <location>
        <begin position="1"/>
        <end position="25"/>
    </location>
</feature>
<dbReference type="AlphaFoldDB" id="X6M3S9"/>
<feature type="compositionally biased region" description="Basic and acidic residues" evidence="2">
    <location>
        <begin position="622"/>
        <end position="643"/>
    </location>
</feature>
<keyword evidence="4" id="KW-1185">Reference proteome</keyword>
<feature type="region of interest" description="Disordered" evidence="2">
    <location>
        <begin position="394"/>
        <end position="477"/>
    </location>
</feature>
<evidence type="ECO:0000256" key="1">
    <source>
        <dbReference type="SAM" id="Coils"/>
    </source>
</evidence>
<organism evidence="3 4">
    <name type="scientific">Reticulomyxa filosa</name>
    <dbReference type="NCBI Taxonomy" id="46433"/>
    <lineage>
        <taxon>Eukaryota</taxon>
        <taxon>Sar</taxon>
        <taxon>Rhizaria</taxon>
        <taxon>Retaria</taxon>
        <taxon>Foraminifera</taxon>
        <taxon>Monothalamids</taxon>
        <taxon>Reticulomyxidae</taxon>
        <taxon>Reticulomyxa</taxon>
    </lineage>
</organism>
<feature type="coiled-coil region" evidence="1">
    <location>
        <begin position="150"/>
        <end position="177"/>
    </location>
</feature>
<feature type="compositionally biased region" description="Low complexity" evidence="2">
    <location>
        <begin position="814"/>
        <end position="833"/>
    </location>
</feature>
<comment type="caution">
    <text evidence="3">The sequence shown here is derived from an EMBL/GenBank/DDBJ whole genome shotgun (WGS) entry which is preliminary data.</text>
</comment>
<feature type="compositionally biased region" description="Polar residues" evidence="2">
    <location>
        <begin position="835"/>
        <end position="847"/>
    </location>
</feature>
<feature type="region of interest" description="Disordered" evidence="2">
    <location>
        <begin position="1"/>
        <end position="82"/>
    </location>
</feature>
<feature type="compositionally biased region" description="Low complexity" evidence="2">
    <location>
        <begin position="732"/>
        <end position="747"/>
    </location>
</feature>
<feature type="region of interest" description="Disordered" evidence="2">
    <location>
        <begin position="809"/>
        <end position="847"/>
    </location>
</feature>
<feature type="region of interest" description="Disordered" evidence="2">
    <location>
        <begin position="776"/>
        <end position="796"/>
    </location>
</feature>
<feature type="region of interest" description="Disordered" evidence="2">
    <location>
        <begin position="579"/>
        <end position="653"/>
    </location>
</feature>
<feature type="compositionally biased region" description="Polar residues" evidence="2">
    <location>
        <begin position="60"/>
        <end position="82"/>
    </location>
</feature>
<gene>
    <name evidence="3" type="ORF">RFI_28802</name>
</gene>
<dbReference type="Proteomes" id="UP000023152">
    <property type="component" value="Unassembled WGS sequence"/>
</dbReference>